<dbReference type="EMBL" id="CAMKVN010000645">
    <property type="protein sequence ID" value="CAI2169994.1"/>
    <property type="molecule type" value="Genomic_DNA"/>
</dbReference>
<proteinExistence type="predicted"/>
<protein>
    <submittedName>
        <fullName evidence="1">6415_t:CDS:1</fullName>
    </submittedName>
</protein>
<reference evidence="1" key="1">
    <citation type="submission" date="2022-08" db="EMBL/GenBank/DDBJ databases">
        <authorList>
            <person name="Kallberg Y."/>
            <person name="Tangrot J."/>
            <person name="Rosling A."/>
        </authorList>
    </citation>
    <scope>NUCLEOTIDE SEQUENCE</scope>
    <source>
        <strain evidence="1">Wild A</strain>
    </source>
</reference>
<sequence length="49" mass="5621">MSHDAPSSINPFLFKNIRFGILQQPPLQFDQPVGKQFFDKFALQVLSVE</sequence>
<dbReference type="AlphaFoldDB" id="A0A9W4SIS0"/>
<organism evidence="1 2">
    <name type="scientific">Funneliformis geosporum</name>
    <dbReference type="NCBI Taxonomy" id="1117311"/>
    <lineage>
        <taxon>Eukaryota</taxon>
        <taxon>Fungi</taxon>
        <taxon>Fungi incertae sedis</taxon>
        <taxon>Mucoromycota</taxon>
        <taxon>Glomeromycotina</taxon>
        <taxon>Glomeromycetes</taxon>
        <taxon>Glomerales</taxon>
        <taxon>Glomeraceae</taxon>
        <taxon>Funneliformis</taxon>
    </lineage>
</organism>
<evidence type="ECO:0000313" key="1">
    <source>
        <dbReference type="EMBL" id="CAI2169994.1"/>
    </source>
</evidence>
<gene>
    <name evidence="1" type="ORF">FWILDA_LOCUS4361</name>
</gene>
<dbReference type="Proteomes" id="UP001153678">
    <property type="component" value="Unassembled WGS sequence"/>
</dbReference>
<feature type="non-terminal residue" evidence="1">
    <location>
        <position position="49"/>
    </location>
</feature>
<accession>A0A9W4SIS0</accession>
<name>A0A9W4SIS0_9GLOM</name>
<evidence type="ECO:0000313" key="2">
    <source>
        <dbReference type="Proteomes" id="UP001153678"/>
    </source>
</evidence>
<keyword evidence="2" id="KW-1185">Reference proteome</keyword>
<comment type="caution">
    <text evidence="1">The sequence shown here is derived from an EMBL/GenBank/DDBJ whole genome shotgun (WGS) entry which is preliminary data.</text>
</comment>